<dbReference type="PANTHER" id="PTHR43663:SF1">
    <property type="entry name" value="CHROMATE TRANSPORTER"/>
    <property type="match status" value="1"/>
</dbReference>
<evidence type="ECO:0000313" key="7">
    <source>
        <dbReference type="EMBL" id="SFF70850.1"/>
    </source>
</evidence>
<keyword evidence="5" id="KW-1133">Transmembrane helix</keyword>
<dbReference type="RefSeq" id="WP_027639381.1">
    <property type="nucleotide sequence ID" value="NZ_FOOE01000007.1"/>
</dbReference>
<evidence type="ECO:0000256" key="4">
    <source>
        <dbReference type="ARBA" id="ARBA00022692"/>
    </source>
</evidence>
<comment type="similarity">
    <text evidence="2">Belongs to the chromate ion transporter (CHR) (TC 2.A.51) family.</text>
</comment>
<reference evidence="7 8" key="1">
    <citation type="submission" date="2016-10" db="EMBL/GenBank/DDBJ databases">
        <authorList>
            <person name="de Groot N.N."/>
        </authorList>
    </citation>
    <scope>NUCLEOTIDE SEQUENCE [LARGE SCALE GENOMIC DNA]</scope>
    <source>
        <strain evidence="7 8">NLAE-zl-G419</strain>
    </source>
</reference>
<dbReference type="STRING" id="1529.SAMN04487885_10799"/>
<name>A0A1I2KX74_9CLOT</name>
<dbReference type="InterPro" id="IPR003370">
    <property type="entry name" value="Chromate_transpt"/>
</dbReference>
<evidence type="ECO:0000313" key="8">
    <source>
        <dbReference type="Proteomes" id="UP000182135"/>
    </source>
</evidence>
<dbReference type="InterPro" id="IPR052518">
    <property type="entry name" value="CHR_Transporter"/>
</dbReference>
<gene>
    <name evidence="7" type="ORF">SAMN04487885_10799</name>
</gene>
<evidence type="ECO:0000256" key="1">
    <source>
        <dbReference type="ARBA" id="ARBA00004651"/>
    </source>
</evidence>
<sequence length="183" mass="19717">MKQLLELFFTFAKIGTFTFGGGYAMLPMLQEEVVDKHHWTTNDVIMNYFAVAQCTPGIIAVNTATFIGFYQAGIAGAVFATFGIVFPSIVIISIIAGLLQNFATLPVVVHALSGIRVAVCVLVLNAVIKFWKSGVKDSLGIIIFILSLGVAYFTNISTVFIVILSGALGFMAKHISFLKKGSK</sequence>
<keyword evidence="8" id="KW-1185">Reference proteome</keyword>
<dbReference type="GO" id="GO:0015109">
    <property type="term" value="F:chromate transmembrane transporter activity"/>
    <property type="evidence" value="ECO:0007669"/>
    <property type="project" value="InterPro"/>
</dbReference>
<proteinExistence type="inferred from homology"/>
<dbReference type="GO" id="GO:0005886">
    <property type="term" value="C:plasma membrane"/>
    <property type="evidence" value="ECO:0007669"/>
    <property type="project" value="UniProtKB-SubCell"/>
</dbReference>
<evidence type="ECO:0000256" key="6">
    <source>
        <dbReference type="ARBA" id="ARBA00023136"/>
    </source>
</evidence>
<evidence type="ECO:0000256" key="5">
    <source>
        <dbReference type="ARBA" id="ARBA00022989"/>
    </source>
</evidence>
<keyword evidence="3" id="KW-1003">Cell membrane</keyword>
<evidence type="ECO:0000256" key="2">
    <source>
        <dbReference type="ARBA" id="ARBA00005262"/>
    </source>
</evidence>
<comment type="subcellular location">
    <subcellularLocation>
        <location evidence="1">Cell membrane</location>
        <topology evidence="1">Multi-pass membrane protein</topology>
    </subcellularLocation>
</comment>
<organism evidence="7 8">
    <name type="scientific">Clostridium cadaveris</name>
    <dbReference type="NCBI Taxonomy" id="1529"/>
    <lineage>
        <taxon>Bacteria</taxon>
        <taxon>Bacillati</taxon>
        <taxon>Bacillota</taxon>
        <taxon>Clostridia</taxon>
        <taxon>Eubacteriales</taxon>
        <taxon>Clostridiaceae</taxon>
        <taxon>Clostridium</taxon>
    </lineage>
</organism>
<accession>A0A1I2KX74</accession>
<dbReference type="OrthoDB" id="9788907at2"/>
<protein>
    <submittedName>
        <fullName evidence="7">Chromate transporter</fullName>
    </submittedName>
</protein>
<dbReference type="Proteomes" id="UP000182135">
    <property type="component" value="Unassembled WGS sequence"/>
</dbReference>
<keyword evidence="4" id="KW-0812">Transmembrane</keyword>
<dbReference type="Pfam" id="PF02417">
    <property type="entry name" value="Chromate_transp"/>
    <property type="match status" value="1"/>
</dbReference>
<keyword evidence="6" id="KW-0472">Membrane</keyword>
<dbReference type="PANTHER" id="PTHR43663">
    <property type="entry name" value="CHROMATE TRANSPORT PROTEIN-RELATED"/>
    <property type="match status" value="1"/>
</dbReference>
<dbReference type="EMBL" id="FOOE01000007">
    <property type="protein sequence ID" value="SFF70850.1"/>
    <property type="molecule type" value="Genomic_DNA"/>
</dbReference>
<dbReference type="eggNOG" id="COG2059">
    <property type="taxonomic scope" value="Bacteria"/>
</dbReference>
<evidence type="ECO:0000256" key="3">
    <source>
        <dbReference type="ARBA" id="ARBA00022475"/>
    </source>
</evidence>
<dbReference type="AlphaFoldDB" id="A0A1I2KX74"/>